<gene>
    <name evidence="2" type="ORF">CR513_09263</name>
</gene>
<protein>
    <recommendedName>
        <fullName evidence="1">Retrotransposon gag domain-containing protein</fullName>
    </recommendedName>
</protein>
<reference evidence="2" key="1">
    <citation type="submission" date="2018-05" db="EMBL/GenBank/DDBJ databases">
        <title>Draft genome of Mucuna pruriens seed.</title>
        <authorList>
            <person name="Nnadi N.E."/>
            <person name="Vos R."/>
            <person name="Hasami M.H."/>
            <person name="Devisetty U.K."/>
            <person name="Aguiy J.C."/>
        </authorList>
    </citation>
    <scope>NUCLEOTIDE SEQUENCE [LARGE SCALE GENOMIC DNA]</scope>
    <source>
        <strain evidence="2">JCA_2017</strain>
    </source>
</reference>
<sequence length="299" mass="33829">MKTWVDLAEAFLQQYRYNEELAPDQTHLQNMAKKVSETFKEYAQRWREVVAHVQPSLSDKEMVTMFIETLQSSFFIGERIEIKVRSRKISQAVAGAVLAKKGPIAKDSHYHLSSLQLPTSLISAPYLAGSTLQSPPTSVTIPKNNGQNYQLNSAPKRNPRVFTPIPMSYSKLLQHMLRESLVTIVSLKPLLPPYPKNYDPNAKCDYHARAVGRSTEKCWSLKHKVQDLEKNPNISNNPLPEHGNPTIGAIFEEDYVVDEAEKIRTPMKFIFRMLQSLMDKGLVQVGGKGDEVVIVHQEG</sequence>
<dbReference type="AlphaFoldDB" id="A0A371HVB8"/>
<dbReference type="Pfam" id="PF03732">
    <property type="entry name" value="Retrotrans_gag"/>
    <property type="match status" value="1"/>
</dbReference>
<feature type="domain" description="Retrotransposon gag" evidence="1">
    <location>
        <begin position="2"/>
        <end position="71"/>
    </location>
</feature>
<keyword evidence="3" id="KW-1185">Reference proteome</keyword>
<evidence type="ECO:0000313" key="3">
    <source>
        <dbReference type="Proteomes" id="UP000257109"/>
    </source>
</evidence>
<evidence type="ECO:0000313" key="2">
    <source>
        <dbReference type="EMBL" id="RDY06712.1"/>
    </source>
</evidence>
<dbReference type="PANTHER" id="PTHR32108:SF9">
    <property type="entry name" value="REVERSE TRANSCRIPTASE RNASE H-LIKE DOMAIN-CONTAINING PROTEIN"/>
    <property type="match status" value="1"/>
</dbReference>
<dbReference type="PANTHER" id="PTHR32108">
    <property type="entry name" value="DNA-DIRECTED RNA POLYMERASE SUBUNIT ALPHA"/>
    <property type="match status" value="1"/>
</dbReference>
<comment type="caution">
    <text evidence="2">The sequence shown here is derived from an EMBL/GenBank/DDBJ whole genome shotgun (WGS) entry which is preliminary data.</text>
</comment>
<feature type="non-terminal residue" evidence="2">
    <location>
        <position position="1"/>
    </location>
</feature>
<name>A0A371HVB8_MUCPR</name>
<evidence type="ECO:0000259" key="1">
    <source>
        <dbReference type="Pfam" id="PF03732"/>
    </source>
</evidence>
<dbReference type="Proteomes" id="UP000257109">
    <property type="component" value="Unassembled WGS sequence"/>
</dbReference>
<dbReference type="EMBL" id="QJKJ01001630">
    <property type="protein sequence ID" value="RDY06712.1"/>
    <property type="molecule type" value="Genomic_DNA"/>
</dbReference>
<accession>A0A371HVB8</accession>
<dbReference type="OrthoDB" id="1750196at2759"/>
<organism evidence="2 3">
    <name type="scientific">Mucuna pruriens</name>
    <name type="common">Velvet bean</name>
    <name type="synonym">Dolichos pruriens</name>
    <dbReference type="NCBI Taxonomy" id="157652"/>
    <lineage>
        <taxon>Eukaryota</taxon>
        <taxon>Viridiplantae</taxon>
        <taxon>Streptophyta</taxon>
        <taxon>Embryophyta</taxon>
        <taxon>Tracheophyta</taxon>
        <taxon>Spermatophyta</taxon>
        <taxon>Magnoliopsida</taxon>
        <taxon>eudicotyledons</taxon>
        <taxon>Gunneridae</taxon>
        <taxon>Pentapetalae</taxon>
        <taxon>rosids</taxon>
        <taxon>fabids</taxon>
        <taxon>Fabales</taxon>
        <taxon>Fabaceae</taxon>
        <taxon>Papilionoideae</taxon>
        <taxon>50 kb inversion clade</taxon>
        <taxon>NPAAA clade</taxon>
        <taxon>indigoferoid/millettioid clade</taxon>
        <taxon>Phaseoleae</taxon>
        <taxon>Mucuna</taxon>
    </lineage>
</organism>
<dbReference type="InterPro" id="IPR005162">
    <property type="entry name" value="Retrotrans_gag_dom"/>
</dbReference>
<proteinExistence type="predicted"/>